<proteinExistence type="predicted"/>
<dbReference type="Proteomes" id="UP000315901">
    <property type="component" value="Unassembled WGS sequence"/>
</dbReference>
<accession>A0A501X556</accession>
<name>A0A501X556_9GAMM</name>
<dbReference type="SUPFAM" id="SSF141371">
    <property type="entry name" value="PilZ domain-like"/>
    <property type="match status" value="1"/>
</dbReference>
<dbReference type="InterPro" id="IPR009875">
    <property type="entry name" value="PilZ_domain"/>
</dbReference>
<feature type="domain" description="PilZ" evidence="1">
    <location>
        <begin position="14"/>
        <end position="108"/>
    </location>
</feature>
<keyword evidence="3" id="KW-1185">Reference proteome</keyword>
<sequence>MEIRSSYMHYESNDRRDAVRVTPVTPAYFVDNANGERYLLVNLSISGMALATQSEMNLPANMEGIIELEQLDIVAASATRIYSNDKQSGWHFSKLEGDARQQIEAYVLHCQKHARRTEVAAKRIIDEQQILSASEIEKTSKD</sequence>
<gene>
    <name evidence="2" type="ORF">FJM67_00585</name>
</gene>
<evidence type="ECO:0000313" key="2">
    <source>
        <dbReference type="EMBL" id="TPE55581.1"/>
    </source>
</evidence>
<dbReference type="GO" id="GO:0035438">
    <property type="term" value="F:cyclic-di-GMP binding"/>
    <property type="evidence" value="ECO:0007669"/>
    <property type="project" value="InterPro"/>
</dbReference>
<dbReference type="RefSeq" id="WP_140586667.1">
    <property type="nucleotide sequence ID" value="NZ_VFRR01000001.1"/>
</dbReference>
<protein>
    <submittedName>
        <fullName evidence="2">PilZ domain-containing protein</fullName>
    </submittedName>
</protein>
<dbReference type="AlphaFoldDB" id="A0A501X556"/>
<organism evidence="2 3">
    <name type="scientific">Maribrevibacterium harenarium</name>
    <dbReference type="NCBI Taxonomy" id="2589817"/>
    <lineage>
        <taxon>Bacteria</taxon>
        <taxon>Pseudomonadati</taxon>
        <taxon>Pseudomonadota</taxon>
        <taxon>Gammaproteobacteria</taxon>
        <taxon>Oceanospirillales</taxon>
        <taxon>Oceanospirillaceae</taxon>
        <taxon>Maribrevibacterium</taxon>
    </lineage>
</organism>
<dbReference type="Pfam" id="PF07238">
    <property type="entry name" value="PilZ"/>
    <property type="match status" value="1"/>
</dbReference>
<dbReference type="EMBL" id="VFRR01000001">
    <property type="protein sequence ID" value="TPE55581.1"/>
    <property type="molecule type" value="Genomic_DNA"/>
</dbReference>
<comment type="caution">
    <text evidence="2">The sequence shown here is derived from an EMBL/GenBank/DDBJ whole genome shotgun (WGS) entry which is preliminary data.</text>
</comment>
<evidence type="ECO:0000259" key="1">
    <source>
        <dbReference type="Pfam" id="PF07238"/>
    </source>
</evidence>
<dbReference type="OrthoDB" id="6106291at2"/>
<evidence type="ECO:0000313" key="3">
    <source>
        <dbReference type="Proteomes" id="UP000315901"/>
    </source>
</evidence>
<dbReference type="Gene3D" id="2.40.10.220">
    <property type="entry name" value="predicted glycosyltransferase like domains"/>
    <property type="match status" value="1"/>
</dbReference>
<reference evidence="2 3" key="1">
    <citation type="submission" date="2019-06" db="EMBL/GenBank/DDBJ databases">
        <title>A novel bacterium of genus Marinomonas, isolated from coastal sand.</title>
        <authorList>
            <person name="Huang H."/>
            <person name="Mo K."/>
            <person name="Hu Y."/>
        </authorList>
    </citation>
    <scope>NUCLEOTIDE SEQUENCE [LARGE SCALE GENOMIC DNA]</scope>
    <source>
        <strain evidence="2 3">HB171799</strain>
    </source>
</reference>